<sequence length="94" mass="10266">MNNLFQSAKRHRQELDWKACQSARTLVLYGCSASVVLQRGARSPVCQSPVCPVCVTSFHKSLNQSAEPGAHSRDEAERTGPLPARQNTIGLTQS</sequence>
<gene>
    <name evidence="1" type="ORF">DPEC_G00268000</name>
</gene>
<dbReference type="Proteomes" id="UP001157502">
    <property type="component" value="Chromosome 24"/>
</dbReference>
<comment type="caution">
    <text evidence="1">The sequence shown here is derived from an EMBL/GenBank/DDBJ whole genome shotgun (WGS) entry which is preliminary data.</text>
</comment>
<evidence type="ECO:0000313" key="2">
    <source>
        <dbReference type="Proteomes" id="UP001157502"/>
    </source>
</evidence>
<keyword evidence="2" id="KW-1185">Reference proteome</keyword>
<protein>
    <submittedName>
        <fullName evidence="1">Uncharacterized protein</fullName>
    </submittedName>
</protein>
<reference evidence="1" key="1">
    <citation type="submission" date="2021-05" db="EMBL/GenBank/DDBJ databases">
        <authorList>
            <person name="Pan Q."/>
            <person name="Jouanno E."/>
            <person name="Zahm M."/>
            <person name="Klopp C."/>
            <person name="Cabau C."/>
            <person name="Louis A."/>
            <person name="Berthelot C."/>
            <person name="Parey E."/>
            <person name="Roest Crollius H."/>
            <person name="Montfort J."/>
            <person name="Robinson-Rechavi M."/>
            <person name="Bouchez O."/>
            <person name="Lampietro C."/>
            <person name="Lopez Roques C."/>
            <person name="Donnadieu C."/>
            <person name="Postlethwait J."/>
            <person name="Bobe J."/>
            <person name="Dillon D."/>
            <person name="Chandos A."/>
            <person name="von Hippel F."/>
            <person name="Guiguen Y."/>
        </authorList>
    </citation>
    <scope>NUCLEOTIDE SEQUENCE</scope>
    <source>
        <strain evidence="1">YG-Jan2019</strain>
    </source>
</reference>
<name>A0ACC2FNM1_DALPE</name>
<accession>A0ACC2FNM1</accession>
<organism evidence="1 2">
    <name type="scientific">Dallia pectoralis</name>
    <name type="common">Alaska blackfish</name>
    <dbReference type="NCBI Taxonomy" id="75939"/>
    <lineage>
        <taxon>Eukaryota</taxon>
        <taxon>Metazoa</taxon>
        <taxon>Chordata</taxon>
        <taxon>Craniata</taxon>
        <taxon>Vertebrata</taxon>
        <taxon>Euteleostomi</taxon>
        <taxon>Actinopterygii</taxon>
        <taxon>Neopterygii</taxon>
        <taxon>Teleostei</taxon>
        <taxon>Protacanthopterygii</taxon>
        <taxon>Esociformes</taxon>
        <taxon>Umbridae</taxon>
        <taxon>Dallia</taxon>
    </lineage>
</organism>
<evidence type="ECO:0000313" key="1">
    <source>
        <dbReference type="EMBL" id="KAJ7993009.1"/>
    </source>
</evidence>
<proteinExistence type="predicted"/>
<dbReference type="EMBL" id="CM055751">
    <property type="protein sequence ID" value="KAJ7993009.1"/>
    <property type="molecule type" value="Genomic_DNA"/>
</dbReference>